<name>A0ABD5SKA0_9EURY</name>
<protein>
    <submittedName>
        <fullName evidence="1">Uncharacterized protein</fullName>
    </submittedName>
</protein>
<accession>A0ABD5SKA0</accession>
<evidence type="ECO:0000313" key="1">
    <source>
        <dbReference type="EMBL" id="MFC6765448.1"/>
    </source>
</evidence>
<dbReference type="EMBL" id="JBHSWV010000149">
    <property type="protein sequence ID" value="MFC6765448.1"/>
    <property type="molecule type" value="Genomic_DNA"/>
</dbReference>
<dbReference type="Proteomes" id="UP001596383">
    <property type="component" value="Unassembled WGS sequence"/>
</dbReference>
<dbReference type="RefSeq" id="WP_273738468.1">
    <property type="nucleotide sequence ID" value="NZ_JAQIVI010000149.1"/>
</dbReference>
<evidence type="ECO:0000313" key="2">
    <source>
        <dbReference type="Proteomes" id="UP001596383"/>
    </source>
</evidence>
<organism evidence="1 2">
    <name type="scientific">Natrinema soli</name>
    <dbReference type="NCBI Taxonomy" id="1930624"/>
    <lineage>
        <taxon>Archaea</taxon>
        <taxon>Methanobacteriati</taxon>
        <taxon>Methanobacteriota</taxon>
        <taxon>Stenosarchaea group</taxon>
        <taxon>Halobacteria</taxon>
        <taxon>Halobacteriales</taxon>
        <taxon>Natrialbaceae</taxon>
        <taxon>Natrinema</taxon>
    </lineage>
</organism>
<reference evidence="1 2" key="1">
    <citation type="journal article" date="2019" name="Int. J. Syst. Evol. Microbiol.">
        <title>The Global Catalogue of Microorganisms (GCM) 10K type strain sequencing project: providing services to taxonomists for standard genome sequencing and annotation.</title>
        <authorList>
            <consortium name="The Broad Institute Genomics Platform"/>
            <consortium name="The Broad Institute Genome Sequencing Center for Infectious Disease"/>
            <person name="Wu L."/>
            <person name="Ma J."/>
        </authorList>
    </citation>
    <scope>NUCLEOTIDE SEQUENCE [LARGE SCALE GENOMIC DNA]</scope>
    <source>
        <strain evidence="1 2">LMG 29247</strain>
    </source>
</reference>
<keyword evidence="2" id="KW-1185">Reference proteome</keyword>
<comment type="caution">
    <text evidence="1">The sequence shown here is derived from an EMBL/GenBank/DDBJ whole genome shotgun (WGS) entry which is preliminary data.</text>
</comment>
<sequence>MHEEERNRRVIRYELGKRLLELRDGDVEAMVEALATPFEGNLVADVIVAARHWSTDQTSSSR</sequence>
<gene>
    <name evidence="1" type="ORF">ACFQE6_10755</name>
</gene>
<dbReference type="AlphaFoldDB" id="A0ABD5SKA0"/>
<proteinExistence type="predicted"/>